<name>A0A2G8KGL6_STIJA</name>
<dbReference type="STRING" id="307972.A0A2G8KGL6"/>
<dbReference type="GO" id="GO:0003884">
    <property type="term" value="F:D-amino-acid oxidase activity"/>
    <property type="evidence" value="ECO:0007669"/>
    <property type="project" value="InterPro"/>
</dbReference>
<proteinExistence type="inferred from homology"/>
<dbReference type="EMBL" id="MRZV01000601">
    <property type="protein sequence ID" value="PIK47105.1"/>
    <property type="molecule type" value="Genomic_DNA"/>
</dbReference>
<evidence type="ECO:0000313" key="8">
    <source>
        <dbReference type="EMBL" id="PIK47105.1"/>
    </source>
</evidence>
<evidence type="ECO:0000259" key="7">
    <source>
        <dbReference type="Pfam" id="PF01266"/>
    </source>
</evidence>
<evidence type="ECO:0000256" key="5">
    <source>
        <dbReference type="ARBA" id="ARBA00022827"/>
    </source>
</evidence>
<protein>
    <submittedName>
        <fullName evidence="8">Putative D-aspartate oxidase-like</fullName>
    </submittedName>
</protein>
<organism evidence="8 9">
    <name type="scientific">Stichopus japonicus</name>
    <name type="common">Sea cucumber</name>
    <dbReference type="NCBI Taxonomy" id="307972"/>
    <lineage>
        <taxon>Eukaryota</taxon>
        <taxon>Metazoa</taxon>
        <taxon>Echinodermata</taxon>
        <taxon>Eleutherozoa</taxon>
        <taxon>Echinozoa</taxon>
        <taxon>Holothuroidea</taxon>
        <taxon>Aspidochirotacea</taxon>
        <taxon>Aspidochirotida</taxon>
        <taxon>Stichopodidae</taxon>
        <taxon>Apostichopus</taxon>
    </lineage>
</organism>
<comment type="subcellular location">
    <subcellularLocation>
        <location evidence="2">Peroxisome matrix</location>
    </subcellularLocation>
</comment>
<keyword evidence="6" id="KW-0560">Oxidoreductase</keyword>
<dbReference type="InterPro" id="IPR006076">
    <property type="entry name" value="FAD-dep_OxRdtase"/>
</dbReference>
<dbReference type="Proteomes" id="UP000230750">
    <property type="component" value="Unassembled WGS sequence"/>
</dbReference>
<keyword evidence="5" id="KW-0274">FAD</keyword>
<dbReference type="PANTHER" id="PTHR11530:SF11">
    <property type="entry name" value="D-ASPARTATE OXIDASE"/>
    <property type="match status" value="1"/>
</dbReference>
<dbReference type="GO" id="GO:0071949">
    <property type="term" value="F:FAD binding"/>
    <property type="evidence" value="ECO:0007669"/>
    <property type="project" value="InterPro"/>
</dbReference>
<evidence type="ECO:0000256" key="2">
    <source>
        <dbReference type="ARBA" id="ARBA00004253"/>
    </source>
</evidence>
<dbReference type="GO" id="GO:0019478">
    <property type="term" value="P:D-amino acid catabolic process"/>
    <property type="evidence" value="ECO:0007669"/>
    <property type="project" value="TreeGrafter"/>
</dbReference>
<gene>
    <name evidence="8" type="ORF">BSL78_16032</name>
</gene>
<evidence type="ECO:0000256" key="3">
    <source>
        <dbReference type="ARBA" id="ARBA00006730"/>
    </source>
</evidence>
<dbReference type="InterPro" id="IPR023209">
    <property type="entry name" value="DAO"/>
</dbReference>
<dbReference type="Pfam" id="PF01266">
    <property type="entry name" value="DAO"/>
    <property type="match status" value="1"/>
</dbReference>
<comment type="caution">
    <text evidence="8">The sequence shown here is derived from an EMBL/GenBank/DDBJ whole genome shotgun (WGS) entry which is preliminary data.</text>
</comment>
<evidence type="ECO:0000256" key="1">
    <source>
        <dbReference type="ARBA" id="ARBA00001974"/>
    </source>
</evidence>
<evidence type="ECO:0000256" key="4">
    <source>
        <dbReference type="ARBA" id="ARBA00022630"/>
    </source>
</evidence>
<dbReference type="SUPFAM" id="SSF51971">
    <property type="entry name" value="Nucleotide-binding domain"/>
    <property type="match status" value="1"/>
</dbReference>
<sequence>MKVAVIGAGVIGLSTALRILQKFPDVEMTIFADKFTPDTTGDGAAGFWEPSKIGDTPAELCLKWGKATYDHLLSIIKTGDATKLGVELISGYYFFPKQKEDPDWKDACLGFRKVTRREIDLFAPEAKDGFFFTSVICSAKKYLPWMMNELRRLNCVIVKEKIESFSR</sequence>
<feature type="non-terminal residue" evidence="8">
    <location>
        <position position="167"/>
    </location>
</feature>
<keyword evidence="9" id="KW-1185">Reference proteome</keyword>
<keyword evidence="4" id="KW-0285">Flavoprotein</keyword>
<comment type="cofactor">
    <cofactor evidence="1">
        <name>FAD</name>
        <dbReference type="ChEBI" id="CHEBI:57692"/>
    </cofactor>
</comment>
<dbReference type="GO" id="GO:0005782">
    <property type="term" value="C:peroxisomal matrix"/>
    <property type="evidence" value="ECO:0007669"/>
    <property type="project" value="UniProtKB-SubCell"/>
</dbReference>
<evidence type="ECO:0000313" key="9">
    <source>
        <dbReference type="Proteomes" id="UP000230750"/>
    </source>
</evidence>
<evidence type="ECO:0000256" key="6">
    <source>
        <dbReference type="ARBA" id="ARBA00023002"/>
    </source>
</evidence>
<dbReference type="AlphaFoldDB" id="A0A2G8KGL6"/>
<feature type="domain" description="FAD dependent oxidoreductase" evidence="7">
    <location>
        <begin position="2"/>
        <end position="165"/>
    </location>
</feature>
<dbReference type="Gene3D" id="3.40.50.720">
    <property type="entry name" value="NAD(P)-binding Rossmann-like Domain"/>
    <property type="match status" value="1"/>
</dbReference>
<reference evidence="8 9" key="1">
    <citation type="journal article" date="2017" name="PLoS Biol.">
        <title>The sea cucumber genome provides insights into morphological evolution and visceral regeneration.</title>
        <authorList>
            <person name="Zhang X."/>
            <person name="Sun L."/>
            <person name="Yuan J."/>
            <person name="Sun Y."/>
            <person name="Gao Y."/>
            <person name="Zhang L."/>
            <person name="Li S."/>
            <person name="Dai H."/>
            <person name="Hamel J.F."/>
            <person name="Liu C."/>
            <person name="Yu Y."/>
            <person name="Liu S."/>
            <person name="Lin W."/>
            <person name="Guo K."/>
            <person name="Jin S."/>
            <person name="Xu P."/>
            <person name="Storey K.B."/>
            <person name="Huan P."/>
            <person name="Zhang T."/>
            <person name="Zhou Y."/>
            <person name="Zhang J."/>
            <person name="Lin C."/>
            <person name="Li X."/>
            <person name="Xing L."/>
            <person name="Huo D."/>
            <person name="Sun M."/>
            <person name="Wang L."/>
            <person name="Mercier A."/>
            <person name="Li F."/>
            <person name="Yang H."/>
            <person name="Xiang J."/>
        </authorList>
    </citation>
    <scope>NUCLEOTIDE SEQUENCE [LARGE SCALE GENOMIC DNA]</scope>
    <source>
        <strain evidence="8">Shaxun</strain>
        <tissue evidence="8">Muscle</tissue>
    </source>
</reference>
<dbReference type="PANTHER" id="PTHR11530">
    <property type="entry name" value="D-AMINO ACID OXIDASE"/>
    <property type="match status" value="1"/>
</dbReference>
<accession>A0A2G8KGL6</accession>
<comment type="similarity">
    <text evidence="3">Belongs to the DAMOX/DASOX family.</text>
</comment>
<dbReference type="OrthoDB" id="2015447at2759"/>